<comment type="caution">
    <text evidence="2">The sequence shown here is derived from an EMBL/GenBank/DDBJ whole genome shotgun (WGS) entry which is preliminary data.</text>
</comment>
<evidence type="ECO:0000313" key="3">
    <source>
        <dbReference type="Proteomes" id="UP000314294"/>
    </source>
</evidence>
<feature type="region of interest" description="Disordered" evidence="1">
    <location>
        <begin position="72"/>
        <end position="103"/>
    </location>
</feature>
<evidence type="ECO:0000313" key="2">
    <source>
        <dbReference type="EMBL" id="TNN34202.1"/>
    </source>
</evidence>
<proteinExistence type="predicted"/>
<keyword evidence="3" id="KW-1185">Reference proteome</keyword>
<accession>A0A4Z2F140</accession>
<protein>
    <submittedName>
        <fullName evidence="2">Ankyrin repeat and IBR domain-containing protein 1</fullName>
    </submittedName>
</protein>
<dbReference type="Proteomes" id="UP000314294">
    <property type="component" value="Unassembled WGS sequence"/>
</dbReference>
<dbReference type="AlphaFoldDB" id="A0A4Z2F140"/>
<name>A0A4Z2F140_9TELE</name>
<feature type="compositionally biased region" description="Basic residues" evidence="1">
    <location>
        <begin position="84"/>
        <end position="94"/>
    </location>
</feature>
<evidence type="ECO:0000256" key="1">
    <source>
        <dbReference type="SAM" id="MobiDB-lite"/>
    </source>
</evidence>
<gene>
    <name evidence="2" type="primary">ankib1_0</name>
    <name evidence="2" type="ORF">EYF80_055634</name>
</gene>
<organism evidence="2 3">
    <name type="scientific">Liparis tanakae</name>
    <name type="common">Tanaka's snailfish</name>
    <dbReference type="NCBI Taxonomy" id="230148"/>
    <lineage>
        <taxon>Eukaryota</taxon>
        <taxon>Metazoa</taxon>
        <taxon>Chordata</taxon>
        <taxon>Craniata</taxon>
        <taxon>Vertebrata</taxon>
        <taxon>Euteleostomi</taxon>
        <taxon>Actinopterygii</taxon>
        <taxon>Neopterygii</taxon>
        <taxon>Teleostei</taxon>
        <taxon>Neoteleostei</taxon>
        <taxon>Acanthomorphata</taxon>
        <taxon>Eupercaria</taxon>
        <taxon>Perciformes</taxon>
        <taxon>Cottioidei</taxon>
        <taxon>Cottales</taxon>
        <taxon>Liparidae</taxon>
        <taxon>Liparis</taxon>
    </lineage>
</organism>
<sequence length="136" mass="15602">MPAEQKHKSFQELDRFMHYFTRFKNHEHSCQVSPAHLCTGTHRRGLYRGGLLEQRLLTTATEKMEQLSRALRGRECRAASSSSGRRHAGVHQQHRAAAVVPRRRRANPFSLSFKPLTSNDGVSEEAGLRWRRLPSV</sequence>
<dbReference type="EMBL" id="SRLO01002019">
    <property type="protein sequence ID" value="TNN34202.1"/>
    <property type="molecule type" value="Genomic_DNA"/>
</dbReference>
<reference evidence="2 3" key="1">
    <citation type="submission" date="2019-03" db="EMBL/GenBank/DDBJ databases">
        <title>First draft genome of Liparis tanakae, snailfish: a comprehensive survey of snailfish specific genes.</title>
        <authorList>
            <person name="Kim W."/>
            <person name="Song I."/>
            <person name="Jeong J.-H."/>
            <person name="Kim D."/>
            <person name="Kim S."/>
            <person name="Ryu S."/>
            <person name="Song J.Y."/>
            <person name="Lee S.K."/>
        </authorList>
    </citation>
    <scope>NUCLEOTIDE SEQUENCE [LARGE SCALE GENOMIC DNA]</scope>
    <source>
        <tissue evidence="2">Muscle</tissue>
    </source>
</reference>